<protein>
    <submittedName>
        <fullName evidence="2">Uncharacterized protein</fullName>
    </submittedName>
</protein>
<reference evidence="2 3" key="1">
    <citation type="submission" date="2019-07" db="EMBL/GenBank/DDBJ databases">
        <title>Cryptosporangium phraense sp. nov., isolated from plant litter.</title>
        <authorList>
            <person name="Suriyachadkun C."/>
        </authorList>
    </citation>
    <scope>NUCLEOTIDE SEQUENCE [LARGE SCALE GENOMIC DNA]</scope>
    <source>
        <strain evidence="2 3">A-T 5661</strain>
    </source>
</reference>
<dbReference type="OrthoDB" id="5183603at2"/>
<accession>A0A545AEL3</accession>
<dbReference type="InParanoid" id="A0A545AEL3"/>
<dbReference type="EMBL" id="VIRS01000058">
    <property type="protein sequence ID" value="TQS39753.1"/>
    <property type="molecule type" value="Genomic_DNA"/>
</dbReference>
<sequence>MIRDQVAALVARQPLVLVVGPHGAGRAAALTILVGPAAGGTMIDLGALWMAVDPPGDRPRTVRLNGAPSAVAGKGWEAIAGAIGAVAAPPAVVLVDTFQGLAAALGSAGAAETVSALVAPGRTVVLVLDVLAEAEQFGPLAQRFGVVVSVDAQGIRSVSAVADGSASVGPGSGGEVPRRAWGEAAAELAKPAPVTPPVVPEPRAGDERIGERRRWWRRRTEPDSTGALSAPEPRAAGPAVNVAVRVVDTSGAPVGRPLTPGGYYLIQLAMRAATSDDLGAWVQVSVVSDAVPVPSGPHAMFVPASGAAWTCPCQPGGPHTCLPEERSERLELPFVAPRRPDVYRVHLAVRHRATVIHQTRLELPVAGPGLVLPESAGPSATVTYEASRPSTGQ</sequence>
<dbReference type="Proteomes" id="UP000317982">
    <property type="component" value="Unassembled WGS sequence"/>
</dbReference>
<dbReference type="RefSeq" id="WP_142709846.1">
    <property type="nucleotide sequence ID" value="NZ_VIRS01000058.1"/>
</dbReference>
<gene>
    <name evidence="2" type="ORF">FL583_38465</name>
</gene>
<organism evidence="2 3">
    <name type="scientific">Cryptosporangium phraense</name>
    <dbReference type="NCBI Taxonomy" id="2593070"/>
    <lineage>
        <taxon>Bacteria</taxon>
        <taxon>Bacillati</taxon>
        <taxon>Actinomycetota</taxon>
        <taxon>Actinomycetes</taxon>
        <taxon>Cryptosporangiales</taxon>
        <taxon>Cryptosporangiaceae</taxon>
        <taxon>Cryptosporangium</taxon>
    </lineage>
</organism>
<evidence type="ECO:0000313" key="3">
    <source>
        <dbReference type="Proteomes" id="UP000317982"/>
    </source>
</evidence>
<name>A0A545AEL3_9ACTN</name>
<evidence type="ECO:0000256" key="1">
    <source>
        <dbReference type="SAM" id="MobiDB-lite"/>
    </source>
</evidence>
<keyword evidence="3" id="KW-1185">Reference proteome</keyword>
<feature type="compositionally biased region" description="Polar residues" evidence="1">
    <location>
        <begin position="378"/>
        <end position="393"/>
    </location>
</feature>
<proteinExistence type="predicted"/>
<evidence type="ECO:0000313" key="2">
    <source>
        <dbReference type="EMBL" id="TQS39753.1"/>
    </source>
</evidence>
<comment type="caution">
    <text evidence="2">The sequence shown here is derived from an EMBL/GenBank/DDBJ whole genome shotgun (WGS) entry which is preliminary data.</text>
</comment>
<dbReference type="AlphaFoldDB" id="A0A545AEL3"/>
<feature type="region of interest" description="Disordered" evidence="1">
    <location>
        <begin position="215"/>
        <end position="234"/>
    </location>
</feature>
<feature type="region of interest" description="Disordered" evidence="1">
    <location>
        <begin position="374"/>
        <end position="393"/>
    </location>
</feature>